<dbReference type="InterPro" id="IPR004127">
    <property type="entry name" value="Prefoldin_subunit_alpha"/>
</dbReference>
<dbReference type="GO" id="GO:1990114">
    <property type="term" value="P:RNA polymerase II core complex assembly"/>
    <property type="evidence" value="ECO:0007669"/>
    <property type="project" value="TreeGrafter"/>
</dbReference>
<dbReference type="GO" id="GO:1990115">
    <property type="term" value="P:RNA polymerase III assembly"/>
    <property type="evidence" value="ECO:0007669"/>
    <property type="project" value="TreeGrafter"/>
</dbReference>
<feature type="coiled-coil region" evidence="2">
    <location>
        <begin position="26"/>
        <end position="67"/>
    </location>
</feature>
<dbReference type="PANTHER" id="PTHR12674:SF2">
    <property type="entry name" value="PREFOLDIN SUBUNIT 5"/>
    <property type="match status" value="1"/>
</dbReference>
<dbReference type="Pfam" id="PF02996">
    <property type="entry name" value="Prefoldin"/>
    <property type="match status" value="1"/>
</dbReference>
<dbReference type="InterPro" id="IPR011599">
    <property type="entry name" value="PFD_alpha_archaea"/>
</dbReference>
<dbReference type="GO" id="GO:0009409">
    <property type="term" value="P:response to cold"/>
    <property type="evidence" value="ECO:0007669"/>
    <property type="project" value="UniProtKB-ARBA"/>
</dbReference>
<evidence type="ECO:0000256" key="1">
    <source>
        <dbReference type="ARBA" id="ARBA00010048"/>
    </source>
</evidence>
<dbReference type="SUPFAM" id="SSF46579">
    <property type="entry name" value="Prefoldin"/>
    <property type="match status" value="1"/>
</dbReference>
<dbReference type="GO" id="GO:0005737">
    <property type="term" value="C:cytoplasm"/>
    <property type="evidence" value="ECO:0007669"/>
    <property type="project" value="TreeGrafter"/>
</dbReference>
<dbReference type="NCBIfam" id="TIGR00293">
    <property type="entry name" value="prefoldin subunit alpha"/>
    <property type="match status" value="1"/>
</dbReference>
<proteinExistence type="inferred from homology"/>
<gene>
    <name evidence="3" type="ORF">ZIOFF_035976</name>
</gene>
<dbReference type="PANTHER" id="PTHR12674">
    <property type="entry name" value="PREFOLDIN SUBUNIT 5"/>
    <property type="match status" value="1"/>
</dbReference>
<dbReference type="Proteomes" id="UP000734854">
    <property type="component" value="Unassembled WGS sequence"/>
</dbReference>
<evidence type="ECO:0008006" key="5">
    <source>
        <dbReference type="Google" id="ProtNLM"/>
    </source>
</evidence>
<keyword evidence="4" id="KW-1185">Reference proteome</keyword>
<accession>A0A8J5G9V8</accession>
<organism evidence="3 4">
    <name type="scientific">Zingiber officinale</name>
    <name type="common">Ginger</name>
    <name type="synonym">Amomum zingiber</name>
    <dbReference type="NCBI Taxonomy" id="94328"/>
    <lineage>
        <taxon>Eukaryota</taxon>
        <taxon>Viridiplantae</taxon>
        <taxon>Streptophyta</taxon>
        <taxon>Embryophyta</taxon>
        <taxon>Tracheophyta</taxon>
        <taxon>Spermatophyta</taxon>
        <taxon>Magnoliopsida</taxon>
        <taxon>Liliopsida</taxon>
        <taxon>Zingiberales</taxon>
        <taxon>Zingiberaceae</taxon>
        <taxon>Zingiber</taxon>
    </lineage>
</organism>
<dbReference type="Gene3D" id="1.10.287.370">
    <property type="match status" value="1"/>
</dbReference>
<dbReference type="GO" id="GO:0006457">
    <property type="term" value="P:protein folding"/>
    <property type="evidence" value="ECO:0007669"/>
    <property type="project" value="InterPro"/>
</dbReference>
<dbReference type="InterPro" id="IPR009053">
    <property type="entry name" value="Prefoldin"/>
</dbReference>
<dbReference type="GO" id="GO:0051082">
    <property type="term" value="F:unfolded protein binding"/>
    <property type="evidence" value="ECO:0007669"/>
    <property type="project" value="InterPro"/>
</dbReference>
<protein>
    <recommendedName>
        <fullName evidence="5">Prefoldin subunit 5</fullName>
    </recommendedName>
</protein>
<evidence type="ECO:0000313" key="4">
    <source>
        <dbReference type="Proteomes" id="UP000734854"/>
    </source>
</evidence>
<dbReference type="CDD" id="cd23157">
    <property type="entry name" value="Prefoldin_5"/>
    <property type="match status" value="1"/>
</dbReference>
<comment type="caution">
    <text evidence="3">The sequence shown here is derived from an EMBL/GenBank/DDBJ whole genome shotgun (WGS) entry which is preliminary data.</text>
</comment>
<evidence type="ECO:0000256" key="2">
    <source>
        <dbReference type="SAM" id="Coils"/>
    </source>
</evidence>
<name>A0A8J5G9V8_ZINOF</name>
<dbReference type="AlphaFoldDB" id="A0A8J5G9V8"/>
<dbReference type="EMBL" id="JACMSC010000010">
    <property type="protein sequence ID" value="KAG6503658.1"/>
    <property type="molecule type" value="Genomic_DNA"/>
</dbReference>
<reference evidence="3 4" key="1">
    <citation type="submission" date="2020-08" db="EMBL/GenBank/DDBJ databases">
        <title>Plant Genome Project.</title>
        <authorList>
            <person name="Zhang R.-G."/>
        </authorList>
    </citation>
    <scope>NUCLEOTIDE SEQUENCE [LARGE SCALE GENOMIC DNA]</scope>
    <source>
        <tissue evidence="3">Rhizome</tissue>
    </source>
</reference>
<dbReference type="GO" id="GO:0016272">
    <property type="term" value="C:prefoldin complex"/>
    <property type="evidence" value="ECO:0007669"/>
    <property type="project" value="InterPro"/>
</dbReference>
<comment type="similarity">
    <text evidence="1">Belongs to the prefoldin subunit alpha family.</text>
</comment>
<sequence>MASRGSKGSAAAGGILKPSDLQKLNLDQLKAVKEQSDLEVNLLEDSLKKINVAAARLEAAAEALNDLCLRPQGKKMLVPLTASLYVSGTLDDSEKILVDVGTGYFIEQKTMAEGKDYCARKLSLLKSNHDELSEVIFDLRITLSLFIVVTKLWAFLAMQMAAKKKNVADEAGLLLQAKIKQASTSA</sequence>
<evidence type="ECO:0000313" key="3">
    <source>
        <dbReference type="EMBL" id="KAG6503658.1"/>
    </source>
</evidence>
<dbReference type="GO" id="GO:1990113">
    <property type="term" value="P:RNA polymerase I assembly"/>
    <property type="evidence" value="ECO:0007669"/>
    <property type="project" value="TreeGrafter"/>
</dbReference>
<keyword evidence="2" id="KW-0175">Coiled coil</keyword>